<dbReference type="EnsemblPlants" id="AVESA.00010b.r2.5DG0969800.2">
    <property type="protein sequence ID" value="AVESA.00010b.r2.5DG0969800.2.CDS"/>
    <property type="gene ID" value="AVESA.00010b.r2.5DG0969800"/>
</dbReference>
<reference evidence="1" key="1">
    <citation type="submission" date="2021-05" db="EMBL/GenBank/DDBJ databases">
        <authorList>
            <person name="Scholz U."/>
            <person name="Mascher M."/>
            <person name="Fiebig A."/>
        </authorList>
    </citation>
    <scope>NUCLEOTIDE SEQUENCE [LARGE SCALE GENOMIC DNA]</scope>
</reference>
<dbReference type="Proteomes" id="UP001732700">
    <property type="component" value="Chromosome 5D"/>
</dbReference>
<reference evidence="1" key="2">
    <citation type="submission" date="2025-09" db="UniProtKB">
        <authorList>
            <consortium name="EnsemblPlants"/>
        </authorList>
    </citation>
    <scope>IDENTIFICATION</scope>
</reference>
<proteinExistence type="predicted"/>
<name>A0ACD5YGQ8_AVESA</name>
<keyword evidence="2" id="KW-1185">Reference proteome</keyword>
<evidence type="ECO:0000313" key="1">
    <source>
        <dbReference type="EnsemblPlants" id="AVESA.00010b.r2.5DG0969800.2.CDS"/>
    </source>
</evidence>
<accession>A0ACD5YGQ8</accession>
<protein>
    <submittedName>
        <fullName evidence="1">Uncharacterized protein</fullName>
    </submittedName>
</protein>
<organism evidence="1 2">
    <name type="scientific">Avena sativa</name>
    <name type="common">Oat</name>
    <dbReference type="NCBI Taxonomy" id="4498"/>
    <lineage>
        <taxon>Eukaryota</taxon>
        <taxon>Viridiplantae</taxon>
        <taxon>Streptophyta</taxon>
        <taxon>Embryophyta</taxon>
        <taxon>Tracheophyta</taxon>
        <taxon>Spermatophyta</taxon>
        <taxon>Magnoliopsida</taxon>
        <taxon>Liliopsida</taxon>
        <taxon>Poales</taxon>
        <taxon>Poaceae</taxon>
        <taxon>BOP clade</taxon>
        <taxon>Pooideae</taxon>
        <taxon>Poodae</taxon>
        <taxon>Poeae</taxon>
        <taxon>Poeae Chloroplast Group 1 (Aveneae type)</taxon>
        <taxon>Aveninae</taxon>
        <taxon>Avena</taxon>
    </lineage>
</organism>
<evidence type="ECO:0000313" key="2">
    <source>
        <dbReference type="Proteomes" id="UP001732700"/>
    </source>
</evidence>
<sequence length="543" mass="61025">MLTPPSPRTIRPSQACRPAFSITARTSSASVASQPKKSLFQELQRQLSFRFDEASQVLKNAPHMLLDAIVDSTFKFTDQALLPSESNFAPVDEICGPINLLQIEGEIPKDFPQGVYIRNVSNHAMQLRFGKVNKSISNTNVFEHQARLYAITESHQPEEICIQNLETGKTWDIQREWDRPCTSHPKVAPGSGELVIFGSDAKRPFLVVGVVSDDGTKLKHKVDLKLDRPTLCHDIGVTLKYNIIMDLPLTADIGRVTTGGQLIEFEKEGYARIGVMPRYGDAESVMWFDVEPCCMFHLINCFEDGNEVVVQGLCSADSIIPGPRLNKHDMIPQRSELTSNGKTMKRGIDEKFFSRLYEWRLNLERKTVAVEYLTGTEWSLEFPTINNHYTGVHHSYAYAQIVDSLRSGGSSERVLPKYGGFAKLCLEERENATKIPTEDLIKMEIHPLDEDQFCSGTSFVPRVGGSHEDDGWIISFVHNERTNISQVHIIDTQEFEGPPSFAASLEDLLGWKETLESFKPMGMDVVFMRWGVNDLHGLLSSLS</sequence>